<sequence length="3776" mass="428356">MRSVANHLCQEFMSDIIRVTGSSDDEDTAPLQNYLLRERGWLLLYTIHKNGTQGLTVGKDFSNLLVSLLPWCLKFPIDNSEPQTEILEPLTPVHTCFLHLEHSAKWQRCNSQRNKVLPHTDKHTLKLHPSGSQRKLRKIPESAKQQDNSDSEVESLSEPIKRHRSGKRAMRHRSISQSLAKEPLERSQSSKEEDEEEMTTLLSKYKAGNKAISTYKLCLLIVDVLTDICLLDTDQANHTKALSPVLLPHILHTLTNMYPSPSGGNEDLLAFHWLKRQQTHFQRKLLRTILVMVSTVATQPNGINVIVGHKFVSVLLDVARQIQQLQNLKEELSYARQRTSDDLCQLTDDFVLFTELILGLLMTVDVTFQCLPFNLVHVKSAIQLVEEFDEGHGFTMLERIIHTLDSNTVKSTSIQMKLCIQVTEPVKIISSFLSTLKSLKLNYIHVMKCTKRKHKSCQFQEYFNHHHNILGLPHYSVGEEKMEGMPETSLYNTTCLVAIWCTFLLDLISKVKDKSLLIEILRTVEQTGNCCCISLETIFEPIRENLAKFSPGIKNFALEVFNRILLGQFHEKASYENGKEQSIRQCNTCRDVRLASEKSVEKIEMSEKTVTFGMDSGFSSHDFPEKKFPVINSFSKVMQGFKNLLFSPDGNVAEMTAKNLGTLALLGSASLKEELFFNVYIHAFESFLGNMKKTPSSGPQETPENVTNQPTFSSKVKVHCLLAVPNLLKEEKVMKAFLTKRGVGQICRMLDDNVLRAPVLKVFEALVILDEVKEREFENSLETMEESKSKAGMVISAFIDGLAKKTDMSLSLYLSSDIKHQKDLCKLSPDNKYIQNLTLMVDMWETCAKLSLNSEHFVVHLLQSQCLPIAGNLLLKVLKQLKASTNCDIARQVGQGEEHCKDSSEDSGQELEHLVSLTMNMPSVCFLKLALLQCLLTVCNVCYKHHGRLNEIKMWGRIRDSFQDCALLPACRLKTLFDIMLNSAMPKKVTVFDSNQKTSIPQDFIKEDVIDDDEIRQLLNMSSEEEGDSGRMVGKGYDGDTETSQDECKSNGGSDPISRREYFPSLFRLIIELLIKSQEHQAGKNILPQVLLKLLQTLKGNSAAIMVVCEEGLLYEILNGFWTQLTAEDDQGMVRRYLLSLIQCLAQHRITSLELQKILQLFQYSHISREFLLSCLLSIVEQSSIQPFYSVKFPVKSGPKKASTQSSVSSGSIKVSSELLQTKSRTTEKGSAVIPLLRSISSLMIPTPDIQSQQEAEKSQKTFEQEMWNVMALEIPLSIGVIWPPYQTGLTFALWLKICEEEGMSFKPTTVLSTVNHVYASSSEDLSKKGLANGKSTKPLLTSECIHVMSVGTRDKLLEVWISCKTGMLLFRLTSETNEGGLVLDEATSRDSVHPGKWHHVMFSYVEALENTEEEEPKLIGRITLTMDGWQRQEIRLEQPNPATKVETAEGRSSLCVGHVYDELREMTNFLPWQLGSLSLFKGVDLSEEECLYLYALGPSCRALSKCDGPEQPMSYSTFITKRLIQHSNISHDALVGLRLVDRNQLRMKIMLHYSGRSPGQVMLYESALRSEIPVLMAGNLGIPQPQSQLLSQQPLLSDVVTHGKVATKLCYGLEKAVKEVGGMETIMYLVAKIVEDNSHDNHDNDKMEEQLQSKVLQLLFSVVNFSPDLANDFTTANGNKLLSKVLTSSRGIVGYSTLKVLFDACTTETIFRFDPETKNLVMRRKNEAVVTRATVIEELILNWRIWEGAEEGVLDLLYRGLSSLIREDHPHQAFNIKQFHSVSVVDRIFCTYQERIQDGYRAYPVSIGQSVVSIITSLMGSPPDMHIIVAVCDFLLYVHPAANTYISCTQSGFYFKLWWDSDKDTTFRSSLSRVNTVRKPMSSTPHSKSEGSNHSAADTEVDSAKRNLFSDDDVVFKEDKYPPVKLLHRKQGSWMEILTPEEYNQPETPPSITLDPPLTDTTLASITLDPPLTDTITEVDTADPGELTLQSSQAGMTENQLESPKTENQLTVDNRECMETVSDLEQSGESVEHMVTPSDVESELYSQFEGRRDFYTSLSSYTSEEIHHDDEGLIAQRPDVHFDEKTEDNEFERGLIAVCIGLLKTLSDVVINIPDNMVTKVLQKLLSSYLFRATPEQVSEFLKKESFHLLGAQFYQYLSHTEQLEESISLILGLRFTFDSDLEISDLEMTPVQQSAVVLLLSLLENTLWDVALCHNALLTTRQLFERSPILGSLMLEAGLVEVLTNMMARIYRLSTKNTDIAGRDERQICVEDLQNLVCVIACREFSASGSHHLQQFDDLRYLLRQLENKERKEFGEKSKPVQNLKSLQYSVILRQLTVVENAGQDRLSRQVSMPAEFGESYGHYFGPTHSSPPIVYKPRNLPESLPRLSALPASFSLSLDLDNRSYSQGDSDSSTSSGRFSRHQSLGSSLPNEPNTQKQGKSGFSISNMFKQLSSKKSRLMVLPLSQSEVNDRIKRLLNSAVDIVVNAEKKEVVKPLERKTISSIFEKSEPVSIDTIYMRRLFDFLYRGFEHTLYNQDRMVQRTQKNQVMWSLRDTTRVLLARLLVYMISTRQVLEDRTYILSYIANEQKGQEILKILINTSPEYAHELAYYMWDLLERWRDCLNSQHCADGAKIMQTLKNCNIPVVSPGKSRDCQTHLTEEKQIIEFRLQKARQLWKKKSGADVEKALRRQDKMYLSLSSLAMEMTQRVTQLQGQERAKFVEHIKKTMTEKIQIKKSWQQVVQNLTHERGVWHDAKSYPMSWQLDPTEGPGRVRKRLMRCHLGIEKRFLTPENQAKLESEMVDPPLIYLFEDDHQTSDSAALVYQLYRNEKIQHTCKCTAVSPFNESMGELLVGENSIFFVADEAITDANYTQVLLGNKDQLSMTWPYEDIREIHKRWFQLRDIGIEIFLTNGKTCLLACQNNRERDGLYQHLHTLELPNYLALEELASVQQSWIDGRMTNFDYLTYLNKIAGRSFNDLMQYPIFPFILKDYFSDRLNLFDEKSFRNLSKPMSVQCKEKEQKYIENYNILKQERDRGGIDNSLLRVEPYHYGSHYSNSGSVLHFLVRLPPFTKMFLSYQDKNFDLPDRTFHSVQTSWRLASFESATDVKELIPEFFFLPEFLKNNEGFDFGKRQNGEVVSDVTLPPWSNNDPRLFVMILRQALESAYVTKNLHRWIDLVFGFKQQGEEAVKAINVFHPSTYFGMDIDSVKDPLRRHALKTMVKTYGQTPKQLFRNAHPQRSSLQDTPTILSQLFTGSTPTAEPSPLTSVNGLKWGVYVGSRDLQPPEVVWQCRYDAVVANLTAFPTGEVFGVGEKCCCLTMLSKQKVSTVYNSTDVIWAAILDWKGADGILRIHQVKKETPAINLLSHTPFEKVTCCASVPDCRLLFVAGTSGTITIYNTVFNQAKESCLQIKGSRQVLHGHTGKINALVVCKAYSVVVSGSEDSTCIIWDLNRLCYVRSITCHATPVKVVAVSSTLGDIASVSQKGPGSELMLHSINTTLIARSVMLESSINCLSFSNAPEGQSVNILAGGMDNGVVRLWSGMDLTVLRDLQAENLLHKPVISLTFTNDSYRLYMTSSDGTITVWESPPFGRIRPNNLLLHTKVELSQPYLMYRTHVDRESYTEAVGGQSWSTKIREAVAVDIKLVKGICYINELIPEQQLDPQNRERTIAIPVFVLLHFLEFLCYRHIDTTLSQAALDQLHVLVHHDQGMYVPDPLRDISWEILGICQQITGNLQAALYSYQQSLNQYPFNGLQTATQRRILDIVQSTPHQ</sequence>
<feature type="region of interest" description="Disordered" evidence="3">
    <location>
        <begin position="115"/>
        <end position="195"/>
    </location>
</feature>
<dbReference type="PROSITE" id="PS50197">
    <property type="entry name" value="BEACH"/>
    <property type="match status" value="1"/>
</dbReference>
<dbReference type="SMART" id="SM01026">
    <property type="entry name" value="Beach"/>
    <property type="match status" value="1"/>
</dbReference>
<evidence type="ECO:0000256" key="2">
    <source>
        <dbReference type="ARBA" id="ARBA00022737"/>
    </source>
</evidence>
<dbReference type="InterPro" id="IPR015943">
    <property type="entry name" value="WD40/YVTN_repeat-like_dom_sf"/>
</dbReference>
<evidence type="ECO:0000256" key="1">
    <source>
        <dbReference type="ARBA" id="ARBA00022574"/>
    </source>
</evidence>
<dbReference type="InterPro" id="IPR023362">
    <property type="entry name" value="PH-BEACH_dom"/>
</dbReference>
<dbReference type="Pfam" id="PF02138">
    <property type="entry name" value="Beach"/>
    <property type="match status" value="1"/>
</dbReference>
<dbReference type="PROSITE" id="PS51783">
    <property type="entry name" value="PH_BEACH"/>
    <property type="match status" value="1"/>
</dbReference>
<organism evidence="4">
    <name type="scientific">Magallana gigas</name>
    <name type="common">Pacific oyster</name>
    <name type="synonym">Crassostrea gigas</name>
    <dbReference type="NCBI Taxonomy" id="29159"/>
    <lineage>
        <taxon>Eukaryota</taxon>
        <taxon>Metazoa</taxon>
        <taxon>Spiralia</taxon>
        <taxon>Lophotrochozoa</taxon>
        <taxon>Mollusca</taxon>
        <taxon>Bivalvia</taxon>
        <taxon>Autobranchia</taxon>
        <taxon>Pteriomorphia</taxon>
        <taxon>Ostreida</taxon>
        <taxon>Ostreoidea</taxon>
        <taxon>Ostreidae</taxon>
        <taxon>Magallana</taxon>
    </lineage>
</organism>
<dbReference type="SUPFAM" id="SSF81837">
    <property type="entry name" value="BEACH domain"/>
    <property type="match status" value="1"/>
</dbReference>
<dbReference type="Pfam" id="PF00400">
    <property type="entry name" value="WD40"/>
    <property type="match status" value="1"/>
</dbReference>
<proteinExistence type="predicted"/>
<dbReference type="CDD" id="cd06071">
    <property type="entry name" value="Beach"/>
    <property type="match status" value="1"/>
</dbReference>
<dbReference type="Gene3D" id="1.10.1540.10">
    <property type="entry name" value="BEACH domain"/>
    <property type="match status" value="1"/>
</dbReference>
<evidence type="ECO:0000256" key="3">
    <source>
        <dbReference type="SAM" id="MobiDB-lite"/>
    </source>
</evidence>
<dbReference type="InterPro" id="IPR050865">
    <property type="entry name" value="BEACH_Domain"/>
</dbReference>
<dbReference type="Pfam" id="PF14844">
    <property type="entry name" value="PH_BEACH"/>
    <property type="match status" value="1"/>
</dbReference>
<dbReference type="InterPro" id="IPR001680">
    <property type="entry name" value="WD40_rpt"/>
</dbReference>
<dbReference type="PANTHER" id="PTHR13743:SF86">
    <property type="entry name" value="LYSOSOMAL-TRAFFICKING REGULATOR"/>
    <property type="match status" value="1"/>
</dbReference>
<dbReference type="SMART" id="SM00320">
    <property type="entry name" value="WD40"/>
    <property type="match status" value="4"/>
</dbReference>
<dbReference type="InterPro" id="IPR036322">
    <property type="entry name" value="WD40_repeat_dom_sf"/>
</dbReference>
<dbReference type="Gene3D" id="2.30.29.30">
    <property type="entry name" value="Pleckstrin-homology domain (PH domain)/Phosphotyrosine-binding domain (PTB)"/>
    <property type="match status" value="1"/>
</dbReference>
<feature type="compositionally biased region" description="Low complexity" evidence="3">
    <location>
        <begin position="2408"/>
        <end position="2427"/>
    </location>
</feature>
<protein>
    <submittedName>
        <fullName evidence="4">Lysosomal-trafficking regulator</fullName>
    </submittedName>
</protein>
<dbReference type="PROSITE" id="PS50082">
    <property type="entry name" value="WD_REPEATS_2"/>
    <property type="match status" value="1"/>
</dbReference>
<dbReference type="InterPro" id="IPR019775">
    <property type="entry name" value="WD40_repeat_CS"/>
</dbReference>
<reference evidence="4" key="1">
    <citation type="journal article" date="2012" name="Nature">
        <title>The oyster genome reveals stress adaptation and complexity of shell formation.</title>
        <authorList>
            <person name="Zhang G."/>
            <person name="Fang X."/>
            <person name="Guo X."/>
            <person name="Li L."/>
            <person name="Luo R."/>
            <person name="Xu F."/>
            <person name="Yang P."/>
            <person name="Zhang L."/>
            <person name="Wang X."/>
            <person name="Qi H."/>
            <person name="Xiong Z."/>
            <person name="Que H."/>
            <person name="Xie Y."/>
            <person name="Holland P.W."/>
            <person name="Paps J."/>
            <person name="Zhu Y."/>
            <person name="Wu F."/>
            <person name="Chen Y."/>
            <person name="Wang J."/>
            <person name="Peng C."/>
            <person name="Meng J."/>
            <person name="Yang L."/>
            <person name="Liu J."/>
            <person name="Wen B."/>
            <person name="Zhang N."/>
            <person name="Huang Z."/>
            <person name="Zhu Q."/>
            <person name="Feng Y."/>
            <person name="Mount A."/>
            <person name="Hedgecock D."/>
            <person name="Xu Z."/>
            <person name="Liu Y."/>
            <person name="Domazet-Loso T."/>
            <person name="Du Y."/>
            <person name="Sun X."/>
            <person name="Zhang S."/>
            <person name="Liu B."/>
            <person name="Cheng P."/>
            <person name="Jiang X."/>
            <person name="Li J."/>
            <person name="Fan D."/>
            <person name="Wang W."/>
            <person name="Fu W."/>
            <person name="Wang T."/>
            <person name="Wang B."/>
            <person name="Zhang J."/>
            <person name="Peng Z."/>
            <person name="Li Y."/>
            <person name="Li N."/>
            <person name="Wang J."/>
            <person name="Chen M."/>
            <person name="He Y."/>
            <person name="Tan F."/>
            <person name="Song X."/>
            <person name="Zheng Q."/>
            <person name="Huang R."/>
            <person name="Yang H."/>
            <person name="Du X."/>
            <person name="Chen L."/>
            <person name="Yang M."/>
            <person name="Gaffney P.M."/>
            <person name="Wang S."/>
            <person name="Luo L."/>
            <person name="She Z."/>
            <person name="Ming Y."/>
            <person name="Huang W."/>
            <person name="Zhang S."/>
            <person name="Huang B."/>
            <person name="Zhang Y."/>
            <person name="Qu T."/>
            <person name="Ni P."/>
            <person name="Miao G."/>
            <person name="Wang J."/>
            <person name="Wang Q."/>
            <person name="Steinberg C.E."/>
            <person name="Wang H."/>
            <person name="Li N."/>
            <person name="Qian L."/>
            <person name="Zhang G."/>
            <person name="Li Y."/>
            <person name="Yang H."/>
            <person name="Liu X."/>
            <person name="Wang J."/>
            <person name="Yin Y."/>
            <person name="Wang J."/>
        </authorList>
    </citation>
    <scope>NUCLEOTIDE SEQUENCE [LARGE SCALE GENOMIC DNA]</scope>
    <source>
        <strain evidence="4">05x7-T-G4-1.051#20</strain>
    </source>
</reference>
<evidence type="ECO:0000313" key="4">
    <source>
        <dbReference type="EMBL" id="EKC18884.1"/>
    </source>
</evidence>
<feature type="compositionally biased region" description="Basic and acidic residues" evidence="3">
    <location>
        <begin position="182"/>
        <end position="191"/>
    </location>
</feature>
<feature type="region of interest" description="Disordered" evidence="3">
    <location>
        <begin position="1024"/>
        <end position="1056"/>
    </location>
</feature>
<dbReference type="Gene3D" id="2.130.10.10">
    <property type="entry name" value="YVTN repeat-like/Quinoprotein amine dehydrogenase"/>
    <property type="match status" value="2"/>
</dbReference>
<dbReference type="PROSITE" id="PS00678">
    <property type="entry name" value="WD_REPEATS_1"/>
    <property type="match status" value="1"/>
</dbReference>
<feature type="region of interest" description="Disordered" evidence="3">
    <location>
        <begin position="2408"/>
        <end position="2445"/>
    </location>
</feature>
<dbReference type="HOGENOM" id="CLU_000213_1_0_1"/>
<dbReference type="SUPFAM" id="SSF50978">
    <property type="entry name" value="WD40 repeat-like"/>
    <property type="match status" value="1"/>
</dbReference>
<dbReference type="CDD" id="cd01201">
    <property type="entry name" value="PH_BEACH"/>
    <property type="match status" value="1"/>
</dbReference>
<dbReference type="PANTHER" id="PTHR13743">
    <property type="entry name" value="BEIGE/BEACH-RELATED"/>
    <property type="match status" value="1"/>
</dbReference>
<keyword evidence="2" id="KW-0677">Repeat</keyword>
<feature type="compositionally biased region" description="Basic residues" evidence="3">
    <location>
        <begin position="161"/>
        <end position="174"/>
    </location>
</feature>
<keyword evidence="1" id="KW-0853">WD repeat</keyword>
<accession>K1PIY9</accession>
<dbReference type="InterPro" id="IPR016024">
    <property type="entry name" value="ARM-type_fold"/>
</dbReference>
<feature type="compositionally biased region" description="Polar residues" evidence="3">
    <location>
        <begin position="2428"/>
        <end position="2445"/>
    </location>
</feature>
<gene>
    <name evidence="4" type="ORF">CGI_10010721</name>
</gene>
<dbReference type="FunFam" id="2.130.10.10:FF:000292">
    <property type="entry name" value="Lysosomal trafficking regulator"/>
    <property type="match status" value="1"/>
</dbReference>
<feature type="region of interest" description="Disordered" evidence="3">
    <location>
        <begin position="1878"/>
        <end position="1904"/>
    </location>
</feature>
<feature type="compositionally biased region" description="Polar residues" evidence="3">
    <location>
        <begin position="1878"/>
        <end position="1897"/>
    </location>
</feature>
<dbReference type="InParanoid" id="K1PIY9"/>
<name>K1PIY9_MAGGI</name>
<dbReference type="InterPro" id="IPR000409">
    <property type="entry name" value="BEACH_dom"/>
</dbReference>
<dbReference type="FunCoup" id="K1PIY9">
    <property type="interactions" value="718"/>
</dbReference>
<dbReference type="EMBL" id="JH817073">
    <property type="protein sequence ID" value="EKC18884.1"/>
    <property type="molecule type" value="Genomic_DNA"/>
</dbReference>
<dbReference type="InterPro" id="IPR011993">
    <property type="entry name" value="PH-like_dom_sf"/>
</dbReference>
<dbReference type="FunFam" id="1.10.1540.10:FF:000001">
    <property type="entry name" value="neurobeachin isoform X1"/>
    <property type="match status" value="1"/>
</dbReference>
<dbReference type="SUPFAM" id="SSF48371">
    <property type="entry name" value="ARM repeat"/>
    <property type="match status" value="1"/>
</dbReference>
<dbReference type="PROSITE" id="PS50294">
    <property type="entry name" value="WD_REPEATS_REGION"/>
    <property type="match status" value="1"/>
</dbReference>
<dbReference type="InterPro" id="IPR036372">
    <property type="entry name" value="BEACH_dom_sf"/>
</dbReference>
<dbReference type="SUPFAM" id="SSF50729">
    <property type="entry name" value="PH domain-like"/>
    <property type="match status" value="1"/>
</dbReference>